<evidence type="ECO:0000256" key="3">
    <source>
        <dbReference type="ARBA" id="ARBA00023274"/>
    </source>
</evidence>
<keyword evidence="6" id="KW-1185">Reference proteome</keyword>
<dbReference type="Gene3D" id="1.10.287.3980">
    <property type="match status" value="1"/>
</dbReference>
<dbReference type="GO" id="GO:0003735">
    <property type="term" value="F:structural constituent of ribosome"/>
    <property type="evidence" value="ECO:0007669"/>
    <property type="project" value="InterPro"/>
</dbReference>
<comment type="caution">
    <text evidence="5">The sequence shown here is derived from an EMBL/GenBank/DDBJ whole genome shotgun (WGS) entry which is preliminary data.</text>
</comment>
<organism evidence="5 6">
    <name type="scientific">Chlorella vulgaris</name>
    <name type="common">Green alga</name>
    <dbReference type="NCBI Taxonomy" id="3077"/>
    <lineage>
        <taxon>Eukaryota</taxon>
        <taxon>Viridiplantae</taxon>
        <taxon>Chlorophyta</taxon>
        <taxon>core chlorophytes</taxon>
        <taxon>Trebouxiophyceae</taxon>
        <taxon>Chlorellales</taxon>
        <taxon>Chlorellaceae</taxon>
        <taxon>Chlorella clade</taxon>
        <taxon>Chlorella</taxon>
    </lineage>
</organism>
<gene>
    <name evidence="5" type="ORF">D9Q98_002180</name>
</gene>
<evidence type="ECO:0000256" key="1">
    <source>
        <dbReference type="ARBA" id="ARBA00010111"/>
    </source>
</evidence>
<dbReference type="FunFam" id="1.10.287.3980:FF:000001">
    <property type="entry name" value="Mitochondrial ribosomal protein L34"/>
    <property type="match status" value="1"/>
</dbReference>
<evidence type="ECO:0000256" key="4">
    <source>
        <dbReference type="ARBA" id="ARBA00035274"/>
    </source>
</evidence>
<dbReference type="HAMAP" id="MF_00391">
    <property type="entry name" value="Ribosomal_bL34"/>
    <property type="match status" value="1"/>
</dbReference>
<dbReference type="GO" id="GO:0005762">
    <property type="term" value="C:mitochondrial large ribosomal subunit"/>
    <property type="evidence" value="ECO:0007669"/>
    <property type="project" value="TreeGrafter"/>
</dbReference>
<dbReference type="PANTHER" id="PTHR14503">
    <property type="entry name" value="MITOCHONDRIAL RIBOSOMAL PROTEIN 34 FAMILY MEMBER"/>
    <property type="match status" value="1"/>
</dbReference>
<dbReference type="NCBIfam" id="TIGR01030">
    <property type="entry name" value="rpmH_bact"/>
    <property type="match status" value="1"/>
</dbReference>
<dbReference type="Pfam" id="PF00468">
    <property type="entry name" value="Ribosomal_L34"/>
    <property type="match status" value="1"/>
</dbReference>
<dbReference type="AlphaFoldDB" id="A0A9D4TW12"/>
<name>A0A9D4TW12_CHLVU</name>
<accession>A0A9D4TW12</accession>
<evidence type="ECO:0000313" key="6">
    <source>
        <dbReference type="Proteomes" id="UP001055712"/>
    </source>
</evidence>
<sequence length="176" mass="18891">MLSALRQTGRLLALQPLAAPGAAAAVCRTFSSQSAAVSSLFLQPLSPTSWMEPQQTSQAAAEAAAAAAAADNPSSQLPTLLGFHGLAQATAHALLRLSQQHPAEMVLPEVDGMISQIEDPTSSSTMLPWICATKRTFQPSLIIRKRRHGFLERLSTANGRRVLRRRLTKGRRKLSA</sequence>
<reference evidence="5" key="2">
    <citation type="submission" date="2020-11" db="EMBL/GenBank/DDBJ databases">
        <authorList>
            <person name="Cecchin M."/>
            <person name="Marcolungo L."/>
            <person name="Rossato M."/>
            <person name="Girolomoni L."/>
            <person name="Cosentino E."/>
            <person name="Cuine S."/>
            <person name="Li-Beisson Y."/>
            <person name="Delledonne M."/>
            <person name="Ballottari M."/>
        </authorList>
    </citation>
    <scope>NUCLEOTIDE SEQUENCE</scope>
    <source>
        <strain evidence="5">211/11P</strain>
        <tissue evidence="5">Whole cell</tissue>
    </source>
</reference>
<comment type="similarity">
    <text evidence="1">Belongs to the bacterial ribosomal protein bL34 family.</text>
</comment>
<dbReference type="EMBL" id="SIDB01000002">
    <property type="protein sequence ID" value="KAI3436122.1"/>
    <property type="molecule type" value="Genomic_DNA"/>
</dbReference>
<dbReference type="PANTHER" id="PTHR14503:SF4">
    <property type="entry name" value="LARGE RIBOSOMAL SUBUNIT PROTEIN BL34M"/>
    <property type="match status" value="1"/>
</dbReference>
<keyword evidence="3" id="KW-0687">Ribonucleoprotein</keyword>
<dbReference type="OrthoDB" id="515573at2759"/>
<reference evidence="5" key="1">
    <citation type="journal article" date="2019" name="Plant J.">
        <title>Chlorella vulgaris genome assembly and annotation reveals the molecular basis for metabolic acclimation to high light conditions.</title>
        <authorList>
            <person name="Cecchin M."/>
            <person name="Marcolungo L."/>
            <person name="Rossato M."/>
            <person name="Girolomoni L."/>
            <person name="Cosentino E."/>
            <person name="Cuine S."/>
            <person name="Li-Beisson Y."/>
            <person name="Delledonne M."/>
            <person name="Ballottari M."/>
        </authorList>
    </citation>
    <scope>NUCLEOTIDE SEQUENCE</scope>
    <source>
        <strain evidence="5">211/11P</strain>
    </source>
</reference>
<dbReference type="InterPro" id="IPR000271">
    <property type="entry name" value="Ribosomal_bL34"/>
</dbReference>
<protein>
    <recommendedName>
        <fullName evidence="4">Large ribosomal subunit protein bL34m</fullName>
    </recommendedName>
</protein>
<dbReference type="GO" id="GO:0006412">
    <property type="term" value="P:translation"/>
    <property type="evidence" value="ECO:0007669"/>
    <property type="project" value="InterPro"/>
</dbReference>
<proteinExistence type="inferred from homology"/>
<evidence type="ECO:0000313" key="5">
    <source>
        <dbReference type="EMBL" id="KAI3436122.1"/>
    </source>
</evidence>
<evidence type="ECO:0000256" key="2">
    <source>
        <dbReference type="ARBA" id="ARBA00022980"/>
    </source>
</evidence>
<dbReference type="InterPro" id="IPR020939">
    <property type="entry name" value="Ribosomal_bL34_CS"/>
</dbReference>
<dbReference type="Proteomes" id="UP001055712">
    <property type="component" value="Unassembled WGS sequence"/>
</dbReference>
<dbReference type="PROSITE" id="PS00784">
    <property type="entry name" value="RIBOSOMAL_L34"/>
    <property type="match status" value="1"/>
</dbReference>
<keyword evidence="2" id="KW-0689">Ribosomal protein</keyword>